<evidence type="ECO:0000313" key="3">
    <source>
        <dbReference type="EMBL" id="SEO44466.1"/>
    </source>
</evidence>
<reference evidence="4" key="1">
    <citation type="submission" date="2016-10" db="EMBL/GenBank/DDBJ databases">
        <authorList>
            <person name="Varghese N."/>
            <person name="Submissions S."/>
        </authorList>
    </citation>
    <scope>NUCLEOTIDE SEQUENCE [LARGE SCALE GENOMIC DNA]</scope>
    <source>
        <strain evidence="4">DSM 45413</strain>
    </source>
</reference>
<keyword evidence="1" id="KW-0175">Coiled coil</keyword>
<dbReference type="STRING" id="673521.SAMN05660991_00331"/>
<dbReference type="AlphaFoldDB" id="A0A1H8PRR7"/>
<gene>
    <name evidence="3" type="ORF">SAMN05660991_00331</name>
</gene>
<accession>A0A1H8PRR7</accession>
<protein>
    <recommendedName>
        <fullName evidence="5">DivIVA protein</fullName>
    </recommendedName>
</protein>
<evidence type="ECO:0008006" key="5">
    <source>
        <dbReference type="Google" id="ProtNLM"/>
    </source>
</evidence>
<keyword evidence="4" id="KW-1185">Reference proteome</keyword>
<feature type="compositionally biased region" description="Gly residues" evidence="2">
    <location>
        <begin position="14"/>
        <end position="25"/>
    </location>
</feature>
<feature type="region of interest" description="Disordered" evidence="2">
    <location>
        <begin position="1"/>
        <end position="25"/>
    </location>
</feature>
<evidence type="ECO:0000313" key="4">
    <source>
        <dbReference type="Proteomes" id="UP000198960"/>
    </source>
</evidence>
<sequence length="266" mass="28545">MSQRKHRVDDAGRAGSGPGGLDGLLGTGPAFPGALRGYDRLQVDNYVAWAESEIALARREVDHLLSRYAGCSADLQSARLRLAQFARDRETAQGRGEAEEVLARARAEAEALTAAAVAQALEEAERIGAEARTEAQARLEKVENIRAAAVAERDTARIEARGLRSEAEAVLAAARADAAALLAAARERRSDEDARAHRDRESAEAAAASRLAGVQVEVDDLRRQRDEARQSLRRLTGQLEEALSSVAASLPPELLVLSDDRRPVAS</sequence>
<evidence type="ECO:0000256" key="2">
    <source>
        <dbReference type="SAM" id="MobiDB-lite"/>
    </source>
</evidence>
<feature type="coiled-coil region" evidence="1">
    <location>
        <begin position="211"/>
        <end position="245"/>
    </location>
</feature>
<name>A0A1H8PRR7_9ACTN</name>
<evidence type="ECO:0000256" key="1">
    <source>
        <dbReference type="SAM" id="Coils"/>
    </source>
</evidence>
<proteinExistence type="predicted"/>
<dbReference type="Proteomes" id="UP000198960">
    <property type="component" value="Unassembled WGS sequence"/>
</dbReference>
<organism evidence="3 4">
    <name type="scientific">Trujillonella endophytica</name>
    <dbReference type="NCBI Taxonomy" id="673521"/>
    <lineage>
        <taxon>Bacteria</taxon>
        <taxon>Bacillati</taxon>
        <taxon>Actinomycetota</taxon>
        <taxon>Actinomycetes</taxon>
        <taxon>Geodermatophilales</taxon>
        <taxon>Geodermatophilaceae</taxon>
        <taxon>Trujillonella</taxon>
    </lineage>
</organism>
<feature type="coiled-coil region" evidence="1">
    <location>
        <begin position="95"/>
        <end position="152"/>
    </location>
</feature>
<dbReference type="EMBL" id="FOEE01000001">
    <property type="protein sequence ID" value="SEO44466.1"/>
    <property type="molecule type" value="Genomic_DNA"/>
</dbReference>